<dbReference type="EMBL" id="QICL01000028">
    <property type="protein sequence ID" value="PXV60974.1"/>
    <property type="molecule type" value="Genomic_DNA"/>
</dbReference>
<keyword evidence="1" id="KW-0732">Signal</keyword>
<dbReference type="OrthoDB" id="1099385at2"/>
<dbReference type="InterPro" id="IPR011990">
    <property type="entry name" value="TPR-like_helical_dom_sf"/>
</dbReference>
<evidence type="ECO:0000256" key="1">
    <source>
        <dbReference type="SAM" id="SignalP"/>
    </source>
</evidence>
<reference evidence="2 3" key="1">
    <citation type="submission" date="2018-03" db="EMBL/GenBank/DDBJ databases">
        <title>Genomic Encyclopedia of Archaeal and Bacterial Type Strains, Phase II (KMG-II): from individual species to whole genera.</title>
        <authorList>
            <person name="Goeker M."/>
        </authorList>
    </citation>
    <scope>NUCLEOTIDE SEQUENCE [LARGE SCALE GENOMIC DNA]</scope>
    <source>
        <strain evidence="2 3">DSM 100214</strain>
    </source>
</reference>
<dbReference type="Gene3D" id="1.25.40.10">
    <property type="entry name" value="Tetratricopeptide repeat domain"/>
    <property type="match status" value="1"/>
</dbReference>
<evidence type="ECO:0000313" key="2">
    <source>
        <dbReference type="EMBL" id="PXV60974.1"/>
    </source>
</evidence>
<gene>
    <name evidence="2" type="ORF">CLV62_12863</name>
</gene>
<feature type="chain" id="PRO_5015906192" evidence="1">
    <location>
        <begin position="20"/>
        <end position="421"/>
    </location>
</feature>
<feature type="signal peptide" evidence="1">
    <location>
        <begin position="1"/>
        <end position="19"/>
    </location>
</feature>
<evidence type="ECO:0000313" key="3">
    <source>
        <dbReference type="Proteomes" id="UP000247973"/>
    </source>
</evidence>
<dbReference type="SUPFAM" id="SSF81901">
    <property type="entry name" value="HCP-like"/>
    <property type="match status" value="1"/>
</dbReference>
<name>A0A2V3PLT4_9BACT</name>
<accession>A0A2V3PLT4</accession>
<dbReference type="AlphaFoldDB" id="A0A2V3PLT4"/>
<keyword evidence="3" id="KW-1185">Reference proteome</keyword>
<comment type="caution">
    <text evidence="2">The sequence shown here is derived from an EMBL/GenBank/DDBJ whole genome shotgun (WGS) entry which is preliminary data.</text>
</comment>
<protein>
    <submittedName>
        <fullName evidence="2">Uncharacterized protein</fullName>
    </submittedName>
</protein>
<dbReference type="Proteomes" id="UP000247973">
    <property type="component" value="Unassembled WGS sequence"/>
</dbReference>
<proteinExistence type="predicted"/>
<dbReference type="RefSeq" id="WP_110312033.1">
    <property type="nucleotide sequence ID" value="NZ_QICL01000028.1"/>
</dbReference>
<sequence length="421" mass="47743">MKKVLLTATLCMVVALSFAQKKAVKDAKSEMNSNNFTEARELIKPALTDPETANDAETWKVAGDIENKAFDTQRTNQMLQKEFKEDIMYDALLNSYAPYIKADELGQIPDEKGKVKNKFRKDISVTLRANHPFFINGGVYYNDKQDYSKASIFFEKYWELPSLKIFADDKDKINTNDSTFQTIKYYAVITAIQAKEDQRAIELLSRILSEPFTPNSTYKESDVYELLASEYENTKDSVNFVKTLELAAAKFPDNKYFMPNLINQYIKAGKSEEAIAYLDKAIANNPEGSCDMYSVKASLFAEKKDFVTADATYQAAISKDAACERALEGLAVSYIVQAQNLKEEAGNVSSAKERAELDDKAKALYTKAVPLLEKYKSVLEGRSADELEIKSMLVKLQNVYYNLNMEKEYEAMSAELEKYKY</sequence>
<organism evidence="2 3">
    <name type="scientific">Dysgonomonas alginatilytica</name>
    <dbReference type="NCBI Taxonomy" id="1605892"/>
    <lineage>
        <taxon>Bacteria</taxon>
        <taxon>Pseudomonadati</taxon>
        <taxon>Bacteroidota</taxon>
        <taxon>Bacteroidia</taxon>
        <taxon>Bacteroidales</taxon>
        <taxon>Dysgonomonadaceae</taxon>
        <taxon>Dysgonomonas</taxon>
    </lineage>
</organism>